<dbReference type="EMBL" id="GGEC01037851">
    <property type="protein sequence ID" value="MBX18335.1"/>
    <property type="molecule type" value="Transcribed_RNA"/>
</dbReference>
<accession>A0A2P2LK34</accession>
<organism evidence="1">
    <name type="scientific">Rhizophora mucronata</name>
    <name type="common">Asiatic mangrove</name>
    <dbReference type="NCBI Taxonomy" id="61149"/>
    <lineage>
        <taxon>Eukaryota</taxon>
        <taxon>Viridiplantae</taxon>
        <taxon>Streptophyta</taxon>
        <taxon>Embryophyta</taxon>
        <taxon>Tracheophyta</taxon>
        <taxon>Spermatophyta</taxon>
        <taxon>Magnoliopsida</taxon>
        <taxon>eudicotyledons</taxon>
        <taxon>Gunneridae</taxon>
        <taxon>Pentapetalae</taxon>
        <taxon>rosids</taxon>
        <taxon>fabids</taxon>
        <taxon>Malpighiales</taxon>
        <taxon>Rhizophoraceae</taxon>
        <taxon>Rhizophora</taxon>
    </lineage>
</organism>
<protein>
    <submittedName>
        <fullName evidence="1">Uncharacterized protein</fullName>
    </submittedName>
</protein>
<proteinExistence type="predicted"/>
<evidence type="ECO:0000313" key="1">
    <source>
        <dbReference type="EMBL" id="MBX18335.1"/>
    </source>
</evidence>
<reference evidence="1" key="1">
    <citation type="submission" date="2018-02" db="EMBL/GenBank/DDBJ databases">
        <title>Rhizophora mucronata_Transcriptome.</title>
        <authorList>
            <person name="Meera S.P."/>
            <person name="Sreeshan A."/>
            <person name="Augustine A."/>
        </authorList>
    </citation>
    <scope>NUCLEOTIDE SEQUENCE</scope>
    <source>
        <tissue evidence="1">Leaf</tissue>
    </source>
</reference>
<sequence>MENGSNSQFFIEQRFLQRQLLKDKKTSNG</sequence>
<dbReference type="AlphaFoldDB" id="A0A2P2LK34"/>
<name>A0A2P2LK34_RHIMU</name>